<comment type="subcellular location">
    <subcellularLocation>
        <location evidence="1 7">Mitochondrion</location>
    </subcellularLocation>
</comment>
<name>M5EIP8_MALS4</name>
<dbReference type="PANTHER" id="PTHR12049:SF7">
    <property type="entry name" value="PROTEIN ARGININE METHYLTRANSFERASE NDUFAF7, MITOCHONDRIAL"/>
    <property type="match status" value="1"/>
</dbReference>
<protein>
    <recommendedName>
        <fullName evidence="7">Protein arginine methyltransferase NDUFAF7</fullName>
        <ecNumber evidence="7">2.1.1.320</ecNumber>
    </recommendedName>
</protein>
<comment type="catalytic activity">
    <reaction evidence="6 7">
        <text>L-arginyl-[protein] + 2 S-adenosyl-L-methionine = N(omega),N(omega)'-dimethyl-L-arginyl-[protein] + 2 S-adenosyl-L-homocysteine + 2 H(+)</text>
        <dbReference type="Rhea" id="RHEA:48108"/>
        <dbReference type="Rhea" id="RHEA-COMP:10532"/>
        <dbReference type="Rhea" id="RHEA-COMP:11992"/>
        <dbReference type="ChEBI" id="CHEBI:15378"/>
        <dbReference type="ChEBI" id="CHEBI:29965"/>
        <dbReference type="ChEBI" id="CHEBI:57856"/>
        <dbReference type="ChEBI" id="CHEBI:59789"/>
        <dbReference type="ChEBI" id="CHEBI:88221"/>
        <dbReference type="EC" id="2.1.1.320"/>
    </reaction>
</comment>
<dbReference type="Proteomes" id="UP000186303">
    <property type="component" value="Chromosome 2"/>
</dbReference>
<evidence type="ECO:0000256" key="3">
    <source>
        <dbReference type="ARBA" id="ARBA00022603"/>
    </source>
</evidence>
<reference evidence="9" key="1">
    <citation type="journal article" date="2017" name="Nucleic Acids Res.">
        <title>Proteogenomics produces comprehensive and highly accurate protein-coding gene annotation in a complete genome assembly of Malassezia sympodialis.</title>
        <authorList>
            <person name="Zhu Y."/>
            <person name="Engstroem P.G."/>
            <person name="Tellgren-Roth C."/>
            <person name="Baudo C.D."/>
            <person name="Kennell J.C."/>
            <person name="Sun S."/>
            <person name="Billmyre R.B."/>
            <person name="Schroeder M.S."/>
            <person name="Andersson A."/>
            <person name="Holm T."/>
            <person name="Sigurgeirsson B."/>
            <person name="Wu G."/>
            <person name="Sankaranarayanan S.R."/>
            <person name="Siddharthan R."/>
            <person name="Sanyal K."/>
            <person name="Lundeberg J."/>
            <person name="Nystedt B."/>
            <person name="Boekhout T."/>
            <person name="Dawson T.L. Jr."/>
            <person name="Heitman J."/>
            <person name="Scheynius A."/>
            <person name="Lehtioe J."/>
        </authorList>
    </citation>
    <scope>NUCLEOTIDE SEQUENCE [LARGE SCALE GENOMIC DNA]</scope>
    <source>
        <strain evidence="9">ATCC 42132</strain>
    </source>
</reference>
<dbReference type="KEGG" id="msym:MSY001_0168"/>
<evidence type="ECO:0000256" key="4">
    <source>
        <dbReference type="ARBA" id="ARBA00022679"/>
    </source>
</evidence>
<evidence type="ECO:0000313" key="8">
    <source>
        <dbReference type="EMBL" id="SHO77149.1"/>
    </source>
</evidence>
<accession>M5EIP8</accession>
<keyword evidence="3 7" id="KW-0489">Methyltransferase</keyword>
<evidence type="ECO:0000256" key="5">
    <source>
        <dbReference type="ARBA" id="ARBA00023128"/>
    </source>
</evidence>
<dbReference type="VEuPathDB" id="FungiDB:MSYG_1490"/>
<sequence>MLLRRSVLRALRVPRWHAMRAYSTDPRLQEGQLKKILTDTIKARGPLTVPAYMQACLTNPDYGYYASKSNSESTDILGTRGDFITSPEISQVFGELMAVFFVSRWEAAGRPPRVRLVELGPGRGTLLCDILRTFSAFPDMMAALRSLELVEASPLLIERQEAALSQTLARLHRSLANADTPIEKLKPEEIRIEWFPTYERPAVDPESWTILVAHEFFDALPIHIFEKHAQGWREVMVDIDEKTAPVSVIKAADLNKPPQEPGLRFVLSPGATAWSQLLVANSERFKSLQPGQRVEVSPVSWTAARRVGELVSGYPALRPGPDGQPAPPSDELAAARAKPSLGGCGLVVDYGGFRFFSDSFRAFRAHEIVDPLSLPGQSDLTANVDFAFLAQALHMTDAFSYGPMPQRAFLNALGLSLRVKKLVESNPPERRADIERAAARLIDGSGMGSQYQVMGISSPRRTTAASSEPEEMYPFM</sequence>
<dbReference type="PANTHER" id="PTHR12049">
    <property type="entry name" value="PROTEIN ARGININE METHYLTRANSFERASE NDUFAF7, MITOCHONDRIAL"/>
    <property type="match status" value="1"/>
</dbReference>
<dbReference type="OrthoDB" id="438553at2759"/>
<dbReference type="HOGENOM" id="CLU_024840_3_1_1"/>
<dbReference type="SUPFAM" id="SSF53335">
    <property type="entry name" value="S-adenosyl-L-methionine-dependent methyltransferases"/>
    <property type="match status" value="1"/>
</dbReference>
<dbReference type="AlphaFoldDB" id="M5EIP8"/>
<dbReference type="GO" id="GO:0035243">
    <property type="term" value="F:protein-arginine omega-N symmetric methyltransferase activity"/>
    <property type="evidence" value="ECO:0007669"/>
    <property type="project" value="UniProtKB-EC"/>
</dbReference>
<dbReference type="GO" id="GO:0032259">
    <property type="term" value="P:methylation"/>
    <property type="evidence" value="ECO:0007669"/>
    <property type="project" value="UniProtKB-KW"/>
</dbReference>
<dbReference type="EMBL" id="LT671822">
    <property type="protein sequence ID" value="SHO77149.1"/>
    <property type="molecule type" value="Genomic_DNA"/>
</dbReference>
<dbReference type="EC" id="2.1.1.320" evidence="7"/>
<dbReference type="InterPro" id="IPR003788">
    <property type="entry name" value="NDUFAF7"/>
</dbReference>
<dbReference type="GO" id="GO:0032981">
    <property type="term" value="P:mitochondrial respiratory chain complex I assembly"/>
    <property type="evidence" value="ECO:0007669"/>
    <property type="project" value="TreeGrafter"/>
</dbReference>
<evidence type="ECO:0000256" key="1">
    <source>
        <dbReference type="ARBA" id="ARBA00004173"/>
    </source>
</evidence>
<dbReference type="InterPro" id="IPR029063">
    <property type="entry name" value="SAM-dependent_MTases_sf"/>
</dbReference>
<dbReference type="InterPro" id="IPR038375">
    <property type="entry name" value="NDUFAF7_sf"/>
</dbReference>
<comment type="similarity">
    <text evidence="2 7">Belongs to the NDUFAF7 family.</text>
</comment>
<proteinExistence type="inferred from homology"/>
<dbReference type="RefSeq" id="XP_018738812.1">
    <property type="nucleotide sequence ID" value="XM_018883776.1"/>
</dbReference>
<dbReference type="OMA" id="YYHPQRN"/>
<evidence type="ECO:0000313" key="9">
    <source>
        <dbReference type="Proteomes" id="UP000186303"/>
    </source>
</evidence>
<dbReference type="Gene3D" id="3.40.50.12710">
    <property type="match status" value="1"/>
</dbReference>
<evidence type="ECO:0000256" key="7">
    <source>
        <dbReference type="RuleBase" id="RU364114"/>
    </source>
</evidence>
<dbReference type="Pfam" id="PF02636">
    <property type="entry name" value="Methyltransf_28"/>
    <property type="match status" value="1"/>
</dbReference>
<keyword evidence="4 7" id="KW-0808">Transferase</keyword>
<gene>
    <name evidence="8" type="ORF">MSYG_1490</name>
</gene>
<dbReference type="GO" id="GO:0005739">
    <property type="term" value="C:mitochondrion"/>
    <property type="evidence" value="ECO:0007669"/>
    <property type="project" value="UniProtKB-SubCell"/>
</dbReference>
<dbReference type="STRING" id="1230383.M5EIP8"/>
<evidence type="ECO:0000256" key="2">
    <source>
        <dbReference type="ARBA" id="ARBA00005891"/>
    </source>
</evidence>
<keyword evidence="5 7" id="KW-0496">Mitochondrion</keyword>
<keyword evidence="9" id="KW-1185">Reference proteome</keyword>
<comment type="function">
    <text evidence="7">Arginine methyltransferase involved in the assembly or stability of mitochondrial NADH:ubiquinone oxidoreductase complex (complex I).</text>
</comment>
<evidence type="ECO:0000256" key="6">
    <source>
        <dbReference type="ARBA" id="ARBA00048612"/>
    </source>
</evidence>
<organism evidence="8 9">
    <name type="scientific">Malassezia sympodialis (strain ATCC 42132)</name>
    <name type="common">Atopic eczema-associated yeast</name>
    <dbReference type="NCBI Taxonomy" id="1230383"/>
    <lineage>
        <taxon>Eukaryota</taxon>
        <taxon>Fungi</taxon>
        <taxon>Dikarya</taxon>
        <taxon>Basidiomycota</taxon>
        <taxon>Ustilaginomycotina</taxon>
        <taxon>Malasseziomycetes</taxon>
        <taxon>Malasseziales</taxon>
        <taxon>Malasseziaceae</taxon>
        <taxon>Malassezia</taxon>
    </lineage>
</organism>